<evidence type="ECO:0000313" key="3">
    <source>
        <dbReference type="Proteomes" id="UP000192920"/>
    </source>
</evidence>
<dbReference type="STRING" id="1123014.SAMN02745746_03140"/>
<dbReference type="Pfam" id="PF07963">
    <property type="entry name" value="N_methyl"/>
    <property type="match status" value="1"/>
</dbReference>
<keyword evidence="3" id="KW-1185">Reference proteome</keyword>
<dbReference type="RefSeq" id="WP_085277256.1">
    <property type="nucleotide sequence ID" value="NZ_FXAG01000019.1"/>
</dbReference>
<dbReference type="InterPro" id="IPR012902">
    <property type="entry name" value="N_methyl_site"/>
</dbReference>
<dbReference type="Proteomes" id="UP000192920">
    <property type="component" value="Unassembled WGS sequence"/>
</dbReference>
<keyword evidence="1" id="KW-1133">Transmembrane helix</keyword>
<dbReference type="Gene3D" id="3.30.700.10">
    <property type="entry name" value="Glycoprotein, Type 4 Pilin"/>
    <property type="match status" value="1"/>
</dbReference>
<name>A0A1Y6C876_9NEIS</name>
<feature type="transmembrane region" description="Helical" evidence="1">
    <location>
        <begin position="20"/>
        <end position="41"/>
    </location>
</feature>
<keyword evidence="1" id="KW-0812">Transmembrane</keyword>
<organism evidence="2 3">
    <name type="scientific">Pseudogulbenkiania subflava DSM 22618</name>
    <dbReference type="NCBI Taxonomy" id="1123014"/>
    <lineage>
        <taxon>Bacteria</taxon>
        <taxon>Pseudomonadati</taxon>
        <taxon>Pseudomonadota</taxon>
        <taxon>Betaproteobacteria</taxon>
        <taxon>Neisseriales</taxon>
        <taxon>Chromobacteriaceae</taxon>
        <taxon>Pseudogulbenkiania</taxon>
    </lineage>
</organism>
<dbReference type="InterPro" id="IPR013362">
    <property type="entry name" value="Pilus_4_PilV"/>
</dbReference>
<accession>A0A1Y6C876</accession>
<dbReference type="EMBL" id="FXAG01000019">
    <property type="protein sequence ID" value="SMF41977.1"/>
    <property type="molecule type" value="Genomic_DNA"/>
</dbReference>
<dbReference type="AlphaFoldDB" id="A0A1Y6C876"/>
<dbReference type="InterPro" id="IPR045584">
    <property type="entry name" value="Pilin-like"/>
</dbReference>
<gene>
    <name evidence="2" type="ORF">SAMN02745746_03140</name>
</gene>
<reference evidence="3" key="1">
    <citation type="submission" date="2017-04" db="EMBL/GenBank/DDBJ databases">
        <authorList>
            <person name="Varghese N."/>
            <person name="Submissions S."/>
        </authorList>
    </citation>
    <scope>NUCLEOTIDE SEQUENCE [LARGE SCALE GENOMIC DNA]</scope>
    <source>
        <strain evidence="3">DSM 22618</strain>
    </source>
</reference>
<proteinExistence type="predicted"/>
<evidence type="ECO:0000256" key="1">
    <source>
        <dbReference type="SAM" id="Phobius"/>
    </source>
</evidence>
<evidence type="ECO:0000313" key="2">
    <source>
        <dbReference type="EMBL" id="SMF41977.1"/>
    </source>
</evidence>
<dbReference type="SUPFAM" id="SSF54523">
    <property type="entry name" value="Pili subunits"/>
    <property type="match status" value="1"/>
</dbReference>
<sequence>MARPGISRQNQQGSTLIEALIAMAIFAISILALIALQGFTIRANSENQYRGQATYLANSLIGQMWAARASGSFATNFAFNSGHTCDGSSTSSSQAEVTNWLSSINSTLPNATAARQSVTIASTLSGSANQVTVTICWQNTSDSDVRHFTTTTLIPTS</sequence>
<keyword evidence="1" id="KW-0472">Membrane</keyword>
<protein>
    <submittedName>
        <fullName evidence="2">Type IV pilus assembly protein PilV</fullName>
    </submittedName>
</protein>
<dbReference type="NCBIfam" id="TIGR02523">
    <property type="entry name" value="type_IV_pilV"/>
    <property type="match status" value="1"/>
</dbReference>